<evidence type="ECO:0000313" key="2">
    <source>
        <dbReference type="Proteomes" id="UP001497623"/>
    </source>
</evidence>
<reference evidence="1 2" key="1">
    <citation type="submission" date="2024-05" db="EMBL/GenBank/DDBJ databases">
        <authorList>
            <person name="Wallberg A."/>
        </authorList>
    </citation>
    <scope>NUCLEOTIDE SEQUENCE [LARGE SCALE GENOMIC DNA]</scope>
</reference>
<proteinExistence type="predicted"/>
<accession>A0AAV2Q826</accession>
<protein>
    <recommendedName>
        <fullName evidence="3">Carbohydrate sulfotransferase</fullName>
    </recommendedName>
</protein>
<dbReference type="EMBL" id="CAXKWB010003690">
    <property type="protein sequence ID" value="CAL4069868.1"/>
    <property type="molecule type" value="Genomic_DNA"/>
</dbReference>
<evidence type="ECO:0000313" key="1">
    <source>
        <dbReference type="EMBL" id="CAL4069868.1"/>
    </source>
</evidence>
<evidence type="ECO:0008006" key="3">
    <source>
        <dbReference type="Google" id="ProtNLM"/>
    </source>
</evidence>
<dbReference type="AlphaFoldDB" id="A0AAV2Q826"/>
<name>A0AAV2Q826_MEGNR</name>
<gene>
    <name evidence="1" type="ORF">MNOR_LOCUS8098</name>
</gene>
<sequence length="177" mass="21061">MSFRHSRKLWIPFVLIFLIIIYMKGFPQQKFAWPLPGTQREDSENADVIKMSFEEWKIQYLLPSIKDDGTSDLESRFTSRRDLLKKGCQQLKENNHSLAHQWKWQPVPNVIRSQSTELSLMQIHFQGHYRICVIPKVGSTTWLEYVKMLKQQNFEADHSVNMIQIRHPLDRLRSAYT</sequence>
<keyword evidence="2" id="KW-1185">Reference proteome</keyword>
<dbReference type="Proteomes" id="UP001497623">
    <property type="component" value="Unassembled WGS sequence"/>
</dbReference>
<comment type="caution">
    <text evidence="1">The sequence shown here is derived from an EMBL/GenBank/DDBJ whole genome shotgun (WGS) entry which is preliminary data.</text>
</comment>
<organism evidence="1 2">
    <name type="scientific">Meganyctiphanes norvegica</name>
    <name type="common">Northern krill</name>
    <name type="synonym">Thysanopoda norvegica</name>
    <dbReference type="NCBI Taxonomy" id="48144"/>
    <lineage>
        <taxon>Eukaryota</taxon>
        <taxon>Metazoa</taxon>
        <taxon>Ecdysozoa</taxon>
        <taxon>Arthropoda</taxon>
        <taxon>Crustacea</taxon>
        <taxon>Multicrustacea</taxon>
        <taxon>Malacostraca</taxon>
        <taxon>Eumalacostraca</taxon>
        <taxon>Eucarida</taxon>
        <taxon>Euphausiacea</taxon>
        <taxon>Euphausiidae</taxon>
        <taxon>Meganyctiphanes</taxon>
    </lineage>
</organism>